<keyword evidence="2" id="KW-1185">Reference proteome</keyword>
<dbReference type="STRING" id="1211777.BN77_0061"/>
<dbReference type="Proteomes" id="UP000009319">
    <property type="component" value="Unassembled WGS sequence"/>
</dbReference>
<dbReference type="RefSeq" id="WP_007527265.1">
    <property type="nucleotide sequence ID" value="NZ_HF536772.1"/>
</dbReference>
<reference evidence="1 2" key="1">
    <citation type="journal article" date="2013" name="Genome Announc.">
        <title>Draft Genome Sequence of Rhizobium mesoamericanum STM3625, a Nitrogen-Fixing Symbiont of Mimosa pudica Isolated in French Guiana (South America).</title>
        <authorList>
            <person name="Moulin L."/>
            <person name="Mornico D."/>
            <person name="Melkonian R."/>
            <person name="Klonowska A."/>
        </authorList>
    </citation>
    <scope>NUCLEOTIDE SEQUENCE [LARGE SCALE GENOMIC DNA]</scope>
    <source>
        <strain evidence="1 2">STM3625</strain>
    </source>
</reference>
<dbReference type="AlphaFoldDB" id="K0PXC4"/>
<organism evidence="1 2">
    <name type="scientific">Rhizobium mesoamericanum STM3625</name>
    <dbReference type="NCBI Taxonomy" id="1211777"/>
    <lineage>
        <taxon>Bacteria</taxon>
        <taxon>Pseudomonadati</taxon>
        <taxon>Pseudomonadota</taxon>
        <taxon>Alphaproteobacteria</taxon>
        <taxon>Hyphomicrobiales</taxon>
        <taxon>Rhizobiaceae</taxon>
        <taxon>Rhizobium/Agrobacterium group</taxon>
        <taxon>Rhizobium</taxon>
    </lineage>
</organism>
<accession>K0PXC4</accession>
<comment type="caution">
    <text evidence="1">The sequence shown here is derived from an EMBL/GenBank/DDBJ whole genome shotgun (WGS) entry which is preliminary data.</text>
</comment>
<evidence type="ECO:0000313" key="2">
    <source>
        <dbReference type="Proteomes" id="UP000009319"/>
    </source>
</evidence>
<dbReference type="EMBL" id="CANI01000023">
    <property type="protein sequence ID" value="CCM76270.1"/>
    <property type="molecule type" value="Genomic_DNA"/>
</dbReference>
<dbReference type="eggNOG" id="ENOG5033EZH">
    <property type="taxonomic scope" value="Bacteria"/>
</dbReference>
<gene>
    <name evidence="1" type="ORF">BN77_0061</name>
</gene>
<name>K0PXC4_9HYPH</name>
<proteinExistence type="predicted"/>
<dbReference type="HOGENOM" id="CLU_1467089_0_0_5"/>
<evidence type="ECO:0000313" key="1">
    <source>
        <dbReference type="EMBL" id="CCM76270.1"/>
    </source>
</evidence>
<protein>
    <submittedName>
        <fullName evidence="1">Uncharacterized protein</fullName>
    </submittedName>
</protein>
<sequence>MASPKELVAAIARETGVPEGTVIQHDRNLALAELRTMGGRGRAVARVTFEDAANLLIAVAGSRNVKDSAKTVRDYGSLAASDPLVFDDDGKEVRRGETFGDAVAALLEAVPGDRDSYRDPEHGSVDVYLYGPNPSARIEWRVGDRFDRIDYSARNSSRTFADLQFISKFTQVTIGFVGELVAGD</sequence>